<evidence type="ECO:0000256" key="8">
    <source>
        <dbReference type="ARBA" id="ARBA00022801"/>
    </source>
</evidence>
<keyword evidence="11" id="KW-0472">Membrane</keyword>
<reference evidence="15 16" key="1">
    <citation type="journal article" date="2015" name="Genome Biol.">
        <title>Comparative genomics of Steinernema reveals deeply conserved gene regulatory networks.</title>
        <authorList>
            <person name="Dillman A.R."/>
            <person name="Macchietto M."/>
            <person name="Porter C.F."/>
            <person name="Rogers A."/>
            <person name="Williams B."/>
            <person name="Antoshechkin I."/>
            <person name="Lee M.M."/>
            <person name="Goodwin Z."/>
            <person name="Lu X."/>
            <person name="Lewis E.E."/>
            <person name="Goodrich-Blair H."/>
            <person name="Stock S.P."/>
            <person name="Adams B.J."/>
            <person name="Sternberg P.W."/>
            <person name="Mortazavi A."/>
        </authorList>
    </citation>
    <scope>NUCLEOTIDE SEQUENCE [LARGE SCALE GENOMIC DNA]</scope>
    <source>
        <strain evidence="15 16">ALL</strain>
    </source>
</reference>
<evidence type="ECO:0000256" key="13">
    <source>
        <dbReference type="RuleBase" id="RU369069"/>
    </source>
</evidence>
<dbReference type="EMBL" id="CM016762">
    <property type="protein sequence ID" value="TMS36281.1"/>
    <property type="molecule type" value="Genomic_DNA"/>
</dbReference>
<protein>
    <recommendedName>
        <fullName evidence="13">Metalloprotease TIKI homolog</fullName>
        <ecNumber evidence="13">3.4.-.-</ecNumber>
    </recommendedName>
</protein>
<evidence type="ECO:0000256" key="7">
    <source>
        <dbReference type="ARBA" id="ARBA00022729"/>
    </source>
</evidence>
<keyword evidence="16" id="KW-1185">Reference proteome</keyword>
<keyword evidence="13" id="KW-1003">Cell membrane</keyword>
<dbReference type="EC" id="3.4.-.-" evidence="13"/>
<proteinExistence type="inferred from homology"/>
<accession>A0A4U8USV3</accession>
<comment type="cofactor">
    <cofactor evidence="13">
        <name>Mn(2+)</name>
        <dbReference type="ChEBI" id="CHEBI:29035"/>
    </cofactor>
    <cofactor evidence="13">
        <name>Co(2+)</name>
        <dbReference type="ChEBI" id="CHEBI:48828"/>
    </cofactor>
    <text evidence="13">Divalent metal cations. Mn(2+) or Co(2+).</text>
</comment>
<dbReference type="GO" id="GO:0005886">
    <property type="term" value="C:plasma membrane"/>
    <property type="evidence" value="ECO:0007669"/>
    <property type="project" value="UniProtKB-SubCell"/>
</dbReference>
<keyword evidence="4 13" id="KW-0645">Protease</keyword>
<comment type="subcellular location">
    <subcellularLocation>
        <location evidence="13">Cell membrane</location>
        <topology evidence="13">Single-pass type I membrane protein</topology>
    </subcellularLocation>
    <subcellularLocation>
        <location evidence="2">Membrane</location>
        <topology evidence="2">Single-pass type I membrane protein</topology>
    </subcellularLocation>
</comment>
<sequence length="418" mass="48558">MRAQPLILFSSFLLISSALEHHELNCSSNTNNSHFIWKVSSKRSKVPSYLFGTIHISYKEIWNQVPSVVKQVFNSSRNVVFELELQKEETFRRLARCKNLPNLERLHQHISREIYDRLKRYLKEFRSYVHQWFVRHSARARAAREQARRFYKSIVGDWDRKKPIWILFTLYRLEHPFDEIDNAAMLDVHLAQIARRSEKRVFALETPEEQCDPLSSVSNEDVEFAVSYVLSYLESVNAERLLTLRHVKKSSSMSKNTLRLIQSYKCGSIESSLADATSGHIVGFGLRQEDERRAKEIDAKLRNDIISNRNVRMAERIQSYIEKNQQKSFFFAVGTGHFFGKDNIIELLQIKGYTVTPVGQDDLNVITTEVPEVRKFNSLWVRTITGAPPIDQVESSSSFRVPSFVIFIGSFLSWSISL</sequence>
<evidence type="ECO:0000313" key="16">
    <source>
        <dbReference type="Proteomes" id="UP000298663"/>
    </source>
</evidence>
<evidence type="ECO:0000256" key="12">
    <source>
        <dbReference type="ARBA" id="ARBA00023180"/>
    </source>
</evidence>
<gene>
    <name evidence="15" type="ORF">L596_003481</name>
</gene>
<evidence type="ECO:0000256" key="9">
    <source>
        <dbReference type="ARBA" id="ARBA00022989"/>
    </source>
</evidence>
<keyword evidence="6 13" id="KW-0479">Metal-binding</keyword>
<keyword evidence="10 13" id="KW-0482">Metalloprotease</keyword>
<keyword evidence="7 13" id="KW-0732">Signal</keyword>
<organism evidence="15 16">
    <name type="scientific">Steinernema carpocapsae</name>
    <name type="common">Entomopathogenic nematode</name>
    <dbReference type="NCBI Taxonomy" id="34508"/>
    <lineage>
        <taxon>Eukaryota</taxon>
        <taxon>Metazoa</taxon>
        <taxon>Ecdysozoa</taxon>
        <taxon>Nematoda</taxon>
        <taxon>Chromadorea</taxon>
        <taxon>Rhabditida</taxon>
        <taxon>Tylenchina</taxon>
        <taxon>Panagrolaimomorpha</taxon>
        <taxon>Strongyloidoidea</taxon>
        <taxon>Steinernematidae</taxon>
        <taxon>Steinernema</taxon>
    </lineage>
</organism>
<dbReference type="Pfam" id="PF01963">
    <property type="entry name" value="TraB_PrgY_gumN"/>
    <property type="match status" value="1"/>
</dbReference>
<evidence type="ECO:0000256" key="3">
    <source>
        <dbReference type="ARBA" id="ARBA00008261"/>
    </source>
</evidence>
<name>A0A4U8USV3_STECR</name>
<dbReference type="PANTHER" id="PTHR31120:SF6">
    <property type="entry name" value="METALLOPROTEASE TIKI HOMOLOG"/>
    <property type="match status" value="1"/>
</dbReference>
<evidence type="ECO:0000313" key="15">
    <source>
        <dbReference type="EMBL" id="TMS36281.1"/>
    </source>
</evidence>
<dbReference type="EMBL" id="AZBU02000001">
    <property type="protein sequence ID" value="TMS36281.1"/>
    <property type="molecule type" value="Genomic_DNA"/>
</dbReference>
<keyword evidence="5" id="KW-0812">Transmembrane</keyword>
<dbReference type="GO" id="GO:0030178">
    <property type="term" value="P:negative regulation of Wnt signaling pathway"/>
    <property type="evidence" value="ECO:0007669"/>
    <property type="project" value="UniProtKB-UniRule"/>
</dbReference>
<evidence type="ECO:0000256" key="1">
    <source>
        <dbReference type="ARBA" id="ARBA00001941"/>
    </source>
</evidence>
<reference evidence="15 16" key="2">
    <citation type="journal article" date="2019" name="G3 (Bethesda)">
        <title>Hybrid Assembly of the Genome of the Entomopathogenic Nematode Steinernema carpocapsae Identifies the X-Chromosome.</title>
        <authorList>
            <person name="Serra L."/>
            <person name="Macchietto M."/>
            <person name="Macias-Munoz A."/>
            <person name="McGill C.J."/>
            <person name="Rodriguez I.M."/>
            <person name="Rodriguez B."/>
            <person name="Murad R."/>
            <person name="Mortazavi A."/>
        </authorList>
    </citation>
    <scope>NUCLEOTIDE SEQUENCE [LARGE SCALE GENOMIC DNA]</scope>
    <source>
        <strain evidence="15 16">ALL</strain>
    </source>
</reference>
<dbReference type="GO" id="GO:0006508">
    <property type="term" value="P:proteolysis"/>
    <property type="evidence" value="ECO:0007669"/>
    <property type="project" value="UniProtKB-KW"/>
</dbReference>
<evidence type="ECO:0000256" key="5">
    <source>
        <dbReference type="ARBA" id="ARBA00022692"/>
    </source>
</evidence>
<dbReference type="OrthoDB" id="10040378at2759"/>
<evidence type="ECO:0000256" key="11">
    <source>
        <dbReference type="ARBA" id="ARBA00023136"/>
    </source>
</evidence>
<evidence type="ECO:0000256" key="4">
    <source>
        <dbReference type="ARBA" id="ARBA00022670"/>
    </source>
</evidence>
<dbReference type="GO" id="GO:0004222">
    <property type="term" value="F:metalloendopeptidase activity"/>
    <property type="evidence" value="ECO:0007669"/>
    <property type="project" value="UniProtKB-UniRule"/>
</dbReference>
<comment type="caution">
    <text evidence="15">The sequence shown here is derived from an EMBL/GenBank/DDBJ whole genome shotgun (WGS) entry which is preliminary data.</text>
</comment>
<dbReference type="CDD" id="cd14789">
    <property type="entry name" value="Tiki"/>
    <property type="match status" value="1"/>
</dbReference>
<dbReference type="GO" id="GO:0046872">
    <property type="term" value="F:metal ion binding"/>
    <property type="evidence" value="ECO:0007669"/>
    <property type="project" value="UniProtKB-UniRule"/>
</dbReference>
<comment type="similarity">
    <text evidence="3 13">Belongs to the TIKI family.</text>
</comment>
<keyword evidence="9" id="KW-1133">Transmembrane helix</keyword>
<comment type="function">
    <text evidence="13">Metalloprotease that acts as a negative regulator of the Wnt signaling pathway.</text>
</comment>
<evidence type="ECO:0000256" key="2">
    <source>
        <dbReference type="ARBA" id="ARBA00004479"/>
    </source>
</evidence>
<dbReference type="GO" id="GO:0016055">
    <property type="term" value="P:Wnt signaling pathway"/>
    <property type="evidence" value="ECO:0007669"/>
    <property type="project" value="UniProtKB-KW"/>
</dbReference>
<dbReference type="Proteomes" id="UP000298663">
    <property type="component" value="Chromosome X"/>
</dbReference>
<dbReference type="InterPro" id="IPR002816">
    <property type="entry name" value="TraB/PrgY/GumN_fam"/>
</dbReference>
<evidence type="ECO:0000256" key="6">
    <source>
        <dbReference type="ARBA" id="ARBA00022723"/>
    </source>
</evidence>
<evidence type="ECO:0000256" key="10">
    <source>
        <dbReference type="ARBA" id="ARBA00023049"/>
    </source>
</evidence>
<dbReference type="PANTHER" id="PTHR31120">
    <property type="entry name" value="METALLOPROTEASE TIKI"/>
    <property type="match status" value="1"/>
</dbReference>
<feature type="signal peptide" evidence="14">
    <location>
        <begin position="1"/>
        <end position="18"/>
    </location>
</feature>
<keyword evidence="12" id="KW-0325">Glycoprotein</keyword>
<evidence type="ECO:0000256" key="14">
    <source>
        <dbReference type="SAM" id="SignalP"/>
    </source>
</evidence>
<dbReference type="InterPro" id="IPR040230">
    <property type="entry name" value="TIKI1/2-like"/>
</dbReference>
<keyword evidence="8 13" id="KW-0378">Hydrolase</keyword>
<keyword evidence="13" id="KW-0879">Wnt signaling pathway</keyword>
<comment type="cofactor">
    <cofactor evidence="1">
        <name>Co(2+)</name>
        <dbReference type="ChEBI" id="CHEBI:48828"/>
    </cofactor>
</comment>
<dbReference type="AlphaFoldDB" id="A0A4U8USV3"/>
<feature type="chain" id="PRO_5020425713" description="Metalloprotease TIKI homolog" evidence="14">
    <location>
        <begin position="19"/>
        <end position="418"/>
    </location>
</feature>